<name>A0ABS3YZQ5_9BACT</name>
<evidence type="ECO:0008006" key="4">
    <source>
        <dbReference type="Google" id="ProtNLM"/>
    </source>
</evidence>
<feature type="signal peptide" evidence="1">
    <location>
        <begin position="1"/>
        <end position="19"/>
    </location>
</feature>
<sequence length="286" mass="30665">MKQVLSFLIVMVLVINTMAQDSTALAHPESVISDGKFLYVTNIGNALDPTAKDGDGYISKLSLDGKVIARSFATTTLNAPKGTAIIKGILYVADIDRIVGFDLATGKQTAEINLAPGTGSSFVNDLTAKDDLTLFASCTDVGKVAEVNLKTGQVKVIAEVKGANGIKYDKATDRLYTCSFDFQNMQGGELGVISWKKQQPSYAKLGDVHGAFDGLALLDDHTLVVSDWGAMDHPAGFVEKFDLKTNKATKLDWPVISGPADFYLNASDKKIFIPALVEGKLVIQQL</sequence>
<comment type="caution">
    <text evidence="2">The sequence shown here is derived from an EMBL/GenBank/DDBJ whole genome shotgun (WGS) entry which is preliminary data.</text>
</comment>
<proteinExistence type="predicted"/>
<dbReference type="EMBL" id="JAGHKO010000006">
    <property type="protein sequence ID" value="MBO9203408.1"/>
    <property type="molecule type" value="Genomic_DNA"/>
</dbReference>
<dbReference type="InterPro" id="IPR015943">
    <property type="entry name" value="WD40/YVTN_repeat-like_dom_sf"/>
</dbReference>
<evidence type="ECO:0000256" key="1">
    <source>
        <dbReference type="SAM" id="SignalP"/>
    </source>
</evidence>
<feature type="chain" id="PRO_5046976224" description="ATP-binding protein" evidence="1">
    <location>
        <begin position="20"/>
        <end position="286"/>
    </location>
</feature>
<evidence type="ECO:0000313" key="2">
    <source>
        <dbReference type="EMBL" id="MBO9203408.1"/>
    </source>
</evidence>
<keyword evidence="3" id="KW-1185">Reference proteome</keyword>
<reference evidence="2 3" key="1">
    <citation type="submission" date="2021-03" db="EMBL/GenBank/DDBJ databases">
        <title>Assistant Professor.</title>
        <authorList>
            <person name="Huq M.A."/>
        </authorList>
    </citation>
    <scope>NUCLEOTIDE SEQUENCE [LARGE SCALE GENOMIC DNA]</scope>
    <source>
        <strain evidence="2 3">MAH-29</strain>
    </source>
</reference>
<organism evidence="2 3">
    <name type="scientific">Niastella soli</name>
    <dbReference type="NCBI Taxonomy" id="2821487"/>
    <lineage>
        <taxon>Bacteria</taxon>
        <taxon>Pseudomonadati</taxon>
        <taxon>Bacteroidota</taxon>
        <taxon>Chitinophagia</taxon>
        <taxon>Chitinophagales</taxon>
        <taxon>Chitinophagaceae</taxon>
        <taxon>Niastella</taxon>
    </lineage>
</organism>
<protein>
    <recommendedName>
        <fullName evidence="4">ATP-binding protein</fullName>
    </recommendedName>
</protein>
<gene>
    <name evidence="2" type="ORF">J7I42_24195</name>
</gene>
<dbReference type="Proteomes" id="UP000677244">
    <property type="component" value="Unassembled WGS sequence"/>
</dbReference>
<dbReference type="RefSeq" id="WP_209141461.1">
    <property type="nucleotide sequence ID" value="NZ_JAGHKO010000006.1"/>
</dbReference>
<keyword evidence="1" id="KW-0732">Signal</keyword>
<accession>A0ABS3YZQ5</accession>
<evidence type="ECO:0000313" key="3">
    <source>
        <dbReference type="Proteomes" id="UP000677244"/>
    </source>
</evidence>
<dbReference type="Gene3D" id="2.130.10.10">
    <property type="entry name" value="YVTN repeat-like/Quinoprotein amine dehydrogenase"/>
    <property type="match status" value="1"/>
</dbReference>
<dbReference type="SUPFAM" id="SSF63825">
    <property type="entry name" value="YWTD domain"/>
    <property type="match status" value="1"/>
</dbReference>